<evidence type="ECO:0000256" key="1">
    <source>
        <dbReference type="SAM" id="SignalP"/>
    </source>
</evidence>
<organism evidence="2 3">
    <name type="scientific">Ranatra chinensis</name>
    <dbReference type="NCBI Taxonomy" id="642074"/>
    <lineage>
        <taxon>Eukaryota</taxon>
        <taxon>Metazoa</taxon>
        <taxon>Ecdysozoa</taxon>
        <taxon>Arthropoda</taxon>
        <taxon>Hexapoda</taxon>
        <taxon>Insecta</taxon>
        <taxon>Pterygota</taxon>
        <taxon>Neoptera</taxon>
        <taxon>Paraneoptera</taxon>
        <taxon>Hemiptera</taxon>
        <taxon>Heteroptera</taxon>
        <taxon>Panheteroptera</taxon>
        <taxon>Nepomorpha</taxon>
        <taxon>Nepidae</taxon>
        <taxon>Ranatrinae</taxon>
        <taxon>Ranatra</taxon>
    </lineage>
</organism>
<proteinExistence type="predicted"/>
<name>A0ABD0XVP7_9HEMI</name>
<keyword evidence="1" id="KW-0732">Signal</keyword>
<dbReference type="PANTHER" id="PTHR21780">
    <property type="entry name" value="TRANSMEMBRANE PROTEIN 209"/>
    <property type="match status" value="1"/>
</dbReference>
<dbReference type="Pfam" id="PF09786">
    <property type="entry name" value="CytochromB561_N"/>
    <property type="match status" value="1"/>
</dbReference>
<dbReference type="EMBL" id="JBFDAA010000022">
    <property type="protein sequence ID" value="KAL1110550.1"/>
    <property type="molecule type" value="Genomic_DNA"/>
</dbReference>
<dbReference type="InterPro" id="IPR019176">
    <property type="entry name" value="Cytochrome_B561-rel"/>
</dbReference>
<keyword evidence="3" id="KW-1185">Reference proteome</keyword>
<sequence>MVIFLFYFQWISSTILQRIVEEIAVINTGLRKQGLAGLAVGSVGLETLTNTAHNIIVAHNIPSLPFLIPFLQLSSNQQYIVQRIKELAIGSSMSEYRWKSGGKFNDKEWDSHLPTDAELVMHLVCTYLDSQLPLLPTQPDARPFTTKYLVKVKEQPIQKELAIRQHSVHPPHYNLIINGEIQDIPQV</sequence>
<accession>A0ABD0XVP7</accession>
<dbReference type="Proteomes" id="UP001558652">
    <property type="component" value="Unassembled WGS sequence"/>
</dbReference>
<evidence type="ECO:0000313" key="3">
    <source>
        <dbReference type="Proteomes" id="UP001558652"/>
    </source>
</evidence>
<dbReference type="PANTHER" id="PTHR21780:SF0">
    <property type="entry name" value="TRANSMEMBRANE PROTEIN 209"/>
    <property type="match status" value="1"/>
</dbReference>
<gene>
    <name evidence="2" type="ORF">AAG570_008078</name>
</gene>
<feature type="chain" id="PRO_5044877417" evidence="1">
    <location>
        <begin position="17"/>
        <end position="187"/>
    </location>
</feature>
<protein>
    <submittedName>
        <fullName evidence="2">Uncharacterized protein</fullName>
    </submittedName>
</protein>
<evidence type="ECO:0000313" key="2">
    <source>
        <dbReference type="EMBL" id="KAL1110550.1"/>
    </source>
</evidence>
<feature type="signal peptide" evidence="1">
    <location>
        <begin position="1"/>
        <end position="16"/>
    </location>
</feature>
<reference evidence="2 3" key="1">
    <citation type="submission" date="2024-07" db="EMBL/GenBank/DDBJ databases">
        <title>Chromosome-level genome assembly of the water stick insect Ranatra chinensis (Heteroptera: Nepidae).</title>
        <authorList>
            <person name="Liu X."/>
        </authorList>
    </citation>
    <scope>NUCLEOTIDE SEQUENCE [LARGE SCALE GENOMIC DNA]</scope>
    <source>
        <strain evidence="2">Cailab_2021Rc</strain>
        <tissue evidence="2">Muscle</tissue>
    </source>
</reference>
<dbReference type="AlphaFoldDB" id="A0ABD0XVP7"/>
<comment type="caution">
    <text evidence="2">The sequence shown here is derived from an EMBL/GenBank/DDBJ whole genome shotgun (WGS) entry which is preliminary data.</text>
</comment>